<dbReference type="Proteomes" id="UP000326202">
    <property type="component" value="Chromosome"/>
</dbReference>
<dbReference type="PANTHER" id="PTHR33619">
    <property type="entry name" value="POLYSACCHARIDE EXPORT PROTEIN GFCE-RELATED"/>
    <property type="match status" value="1"/>
</dbReference>
<accession>A0A5J6MFM3</accession>
<dbReference type="PANTHER" id="PTHR33619:SF3">
    <property type="entry name" value="POLYSACCHARIDE EXPORT PROTEIN GFCE-RELATED"/>
    <property type="match status" value="1"/>
</dbReference>
<feature type="signal peptide" evidence="2">
    <location>
        <begin position="1"/>
        <end position="27"/>
    </location>
</feature>
<evidence type="ECO:0000256" key="1">
    <source>
        <dbReference type="ARBA" id="ARBA00022729"/>
    </source>
</evidence>
<name>A0A5J6MFM3_9PROT</name>
<evidence type="ECO:0000256" key="2">
    <source>
        <dbReference type="SAM" id="SignalP"/>
    </source>
</evidence>
<feature type="domain" description="Polysaccharide export protein N-terminal" evidence="3">
    <location>
        <begin position="27"/>
        <end position="102"/>
    </location>
</feature>
<dbReference type="InterPro" id="IPR003715">
    <property type="entry name" value="Poly_export_N"/>
</dbReference>
<dbReference type="EMBL" id="CP042906">
    <property type="protein sequence ID" value="QEX15040.1"/>
    <property type="molecule type" value="Genomic_DNA"/>
</dbReference>
<evidence type="ECO:0000313" key="5">
    <source>
        <dbReference type="EMBL" id="QEX15040.1"/>
    </source>
</evidence>
<dbReference type="GO" id="GO:0015159">
    <property type="term" value="F:polysaccharide transmembrane transporter activity"/>
    <property type="evidence" value="ECO:0007669"/>
    <property type="project" value="InterPro"/>
</dbReference>
<feature type="chain" id="PRO_5023873753" evidence="2">
    <location>
        <begin position="28"/>
        <end position="181"/>
    </location>
</feature>
<keyword evidence="1 2" id="KW-0732">Signal</keyword>
<dbReference type="Gene3D" id="3.30.1950.10">
    <property type="entry name" value="wza like domain"/>
    <property type="match status" value="1"/>
</dbReference>
<proteinExistence type="predicted"/>
<keyword evidence="6" id="KW-1185">Reference proteome</keyword>
<dbReference type="InterPro" id="IPR019554">
    <property type="entry name" value="Soluble_ligand-bd"/>
</dbReference>
<protein>
    <submittedName>
        <fullName evidence="5">Uncharacterized protein</fullName>
    </submittedName>
</protein>
<dbReference type="AlphaFoldDB" id="A0A5J6MFM3"/>
<evidence type="ECO:0000313" key="6">
    <source>
        <dbReference type="Proteomes" id="UP000326202"/>
    </source>
</evidence>
<sequence length="181" mass="19781">MLNRLHIRLSALAVLGLAMMLSGHVEAANDQYHLGPGDKVRVTVFGDDQLSGEFQVDANGAIAMPLIGEVDAHGHTTSELAAAVAEKLSKDYLKDPKVSVEVIDYRPFYILGEVRNPGSYPFVNGMRVMNAIALAGGFTYRAREGHMKINRDIDGQVQELEADQTTVVLPGDVIEVPERFF</sequence>
<dbReference type="Pfam" id="PF10531">
    <property type="entry name" value="SLBB"/>
    <property type="match status" value="1"/>
</dbReference>
<reference evidence="5 6" key="1">
    <citation type="submission" date="2019-08" db="EMBL/GenBank/DDBJ databases">
        <title>Hyperibacter terrae gen. nov., sp. nov. and Hyperibacter viscosus sp. nov., two new members in the family Rhodospirillaceae isolated from the rhizosphere of Hypericum perforatum.</title>
        <authorList>
            <person name="Noviana Z."/>
        </authorList>
    </citation>
    <scope>NUCLEOTIDE SEQUENCE [LARGE SCALE GENOMIC DNA]</scope>
    <source>
        <strain evidence="5 6">R5913</strain>
    </source>
</reference>
<organism evidence="5 6">
    <name type="scientific">Hypericibacter terrae</name>
    <dbReference type="NCBI Taxonomy" id="2602015"/>
    <lineage>
        <taxon>Bacteria</taxon>
        <taxon>Pseudomonadati</taxon>
        <taxon>Pseudomonadota</taxon>
        <taxon>Alphaproteobacteria</taxon>
        <taxon>Rhodospirillales</taxon>
        <taxon>Dongiaceae</taxon>
        <taxon>Hypericibacter</taxon>
    </lineage>
</organism>
<dbReference type="InterPro" id="IPR049712">
    <property type="entry name" value="Poly_export"/>
</dbReference>
<dbReference type="KEGG" id="htq:FRZ44_03200"/>
<evidence type="ECO:0000259" key="4">
    <source>
        <dbReference type="Pfam" id="PF10531"/>
    </source>
</evidence>
<evidence type="ECO:0000259" key="3">
    <source>
        <dbReference type="Pfam" id="PF02563"/>
    </source>
</evidence>
<feature type="domain" description="Soluble ligand binding" evidence="4">
    <location>
        <begin position="108"/>
        <end position="151"/>
    </location>
</feature>
<gene>
    <name evidence="5" type="ORF">FRZ44_03200</name>
</gene>
<dbReference type="Pfam" id="PF02563">
    <property type="entry name" value="Poly_export"/>
    <property type="match status" value="1"/>
</dbReference>